<keyword evidence="3 6" id="KW-0808">Transferase</keyword>
<reference evidence="7" key="2">
    <citation type="submission" date="2014-09" db="EMBL/GenBank/DDBJ databases">
        <authorList>
            <consortium name="NBRP consortium"/>
            <person name="Sawabe T."/>
            <person name="Meirelles P."/>
            <person name="Nakanishi M."/>
            <person name="Sayaka M."/>
            <person name="Hattori M."/>
            <person name="Ohkuma M."/>
        </authorList>
    </citation>
    <scope>NUCLEOTIDE SEQUENCE [LARGE SCALE GENOMIC DNA]</scope>
    <source>
        <strain evidence="7">JCM 19239</strain>
    </source>
</reference>
<dbReference type="EC" id="2.1.1.79" evidence="6"/>
<evidence type="ECO:0000313" key="7">
    <source>
        <dbReference type="Proteomes" id="UP000029223"/>
    </source>
</evidence>
<evidence type="ECO:0000256" key="5">
    <source>
        <dbReference type="ARBA" id="ARBA00023098"/>
    </source>
</evidence>
<keyword evidence="4" id="KW-0949">S-adenosyl-L-methionine</keyword>
<name>A0ABQ0JCL1_9VIBR</name>
<dbReference type="InterPro" id="IPR050723">
    <property type="entry name" value="CFA/CMAS"/>
</dbReference>
<dbReference type="PIRSF" id="PIRSF003085">
    <property type="entry name" value="CMAS"/>
    <property type="match status" value="1"/>
</dbReference>
<dbReference type="Proteomes" id="UP000029223">
    <property type="component" value="Unassembled WGS sequence"/>
</dbReference>
<dbReference type="SUPFAM" id="SSF53335">
    <property type="entry name" value="S-adenosyl-L-methionine-dependent methyltransferases"/>
    <property type="match status" value="1"/>
</dbReference>
<evidence type="ECO:0000256" key="1">
    <source>
        <dbReference type="ARBA" id="ARBA00010815"/>
    </source>
</evidence>
<dbReference type="InterPro" id="IPR003333">
    <property type="entry name" value="CMAS"/>
</dbReference>
<evidence type="ECO:0000313" key="6">
    <source>
        <dbReference type="EMBL" id="GAL26499.1"/>
    </source>
</evidence>
<sequence>MFDRVICDGSLGLGETYMEGWWECQDIAEMISRVMSNDLESKLSTRLKLALGSKIGKAKVKKLFNPQSICQSKKDISFHYDIGNDLYEAMLDKRMTYTCAYWKDASTLDEAQEKKLDLICRKIGLEPGMRVLDIGCGWGSLMNYAAEKYGVICDGLTLSKEQAKAGQVIAESKGLDVNFILQDYREYQPKEAYDRVVSVGMIEHVGAKNYREFFKVANTFMKEDGLFLLHNIGSFETTTTTDPWINKYIFPNGEIPSLCQLSSAMEPMFNLEDLHNIGEDYDKTLVAWYKNFDKAYNSGSLEQSNMFYRMWKYYLLSCAGAFRCRHLSVWQMVLSKVGTHKLECARAS</sequence>
<organism evidence="6 7">
    <name type="scientific">Vibrio variabilis</name>
    <dbReference type="NCBI Taxonomy" id="990271"/>
    <lineage>
        <taxon>Bacteria</taxon>
        <taxon>Pseudomonadati</taxon>
        <taxon>Pseudomonadota</taxon>
        <taxon>Gammaproteobacteria</taxon>
        <taxon>Vibrionales</taxon>
        <taxon>Vibrionaceae</taxon>
        <taxon>Vibrio</taxon>
    </lineage>
</organism>
<evidence type="ECO:0000256" key="3">
    <source>
        <dbReference type="ARBA" id="ARBA00022679"/>
    </source>
</evidence>
<dbReference type="GO" id="GO:0008825">
    <property type="term" value="F:cyclopropane-fatty-acyl-phospholipid synthase activity"/>
    <property type="evidence" value="ECO:0007669"/>
    <property type="project" value="UniProtKB-EC"/>
</dbReference>
<keyword evidence="5" id="KW-0443">Lipid metabolism</keyword>
<dbReference type="EMBL" id="BBMS01000019">
    <property type="protein sequence ID" value="GAL26499.1"/>
    <property type="molecule type" value="Genomic_DNA"/>
</dbReference>
<protein>
    <submittedName>
        <fullName evidence="6">Cyclopropane-fatty-acyl-phospholipid synthase</fullName>
        <ecNumber evidence="6">2.1.1.79</ecNumber>
    </submittedName>
</protein>
<dbReference type="NCBIfam" id="NF008686">
    <property type="entry name" value="PRK11705.1"/>
    <property type="match status" value="1"/>
</dbReference>
<dbReference type="GO" id="GO:0032259">
    <property type="term" value="P:methylation"/>
    <property type="evidence" value="ECO:0007669"/>
    <property type="project" value="UniProtKB-KW"/>
</dbReference>
<dbReference type="PANTHER" id="PTHR43667">
    <property type="entry name" value="CYCLOPROPANE-FATTY-ACYL-PHOSPHOLIPID SYNTHASE"/>
    <property type="match status" value="1"/>
</dbReference>
<reference evidence="7" key="1">
    <citation type="submission" date="2014-09" db="EMBL/GenBank/DDBJ databases">
        <title>Vibrio variabilis JCM 19239. (C206) whole genome shotgun sequence.</title>
        <authorList>
            <person name="Sawabe T."/>
            <person name="Meirelles P."/>
            <person name="Nakanishi M."/>
            <person name="Sayaka M."/>
            <person name="Hattori M."/>
            <person name="Ohkuma M."/>
        </authorList>
    </citation>
    <scope>NUCLEOTIDE SEQUENCE [LARGE SCALE GENOMIC DNA]</scope>
    <source>
        <strain evidence="7">JCM 19239</strain>
    </source>
</reference>
<accession>A0ABQ0JCL1</accession>
<dbReference type="Gene3D" id="3.40.50.150">
    <property type="entry name" value="Vaccinia Virus protein VP39"/>
    <property type="match status" value="1"/>
</dbReference>
<gene>
    <name evidence="6" type="ORF">JCM19239_5334</name>
</gene>
<dbReference type="InterPro" id="IPR029063">
    <property type="entry name" value="SAM-dependent_MTases_sf"/>
</dbReference>
<keyword evidence="7" id="KW-1185">Reference proteome</keyword>
<dbReference type="Pfam" id="PF02353">
    <property type="entry name" value="CMAS"/>
    <property type="match status" value="1"/>
</dbReference>
<proteinExistence type="inferred from homology"/>
<comment type="similarity">
    <text evidence="1">Belongs to the CFA/CMAS family.</text>
</comment>
<dbReference type="PANTHER" id="PTHR43667:SF1">
    <property type="entry name" value="CYCLOPROPANE-FATTY-ACYL-PHOSPHOLIPID SYNTHASE"/>
    <property type="match status" value="1"/>
</dbReference>
<evidence type="ECO:0000256" key="2">
    <source>
        <dbReference type="ARBA" id="ARBA00022603"/>
    </source>
</evidence>
<evidence type="ECO:0000256" key="4">
    <source>
        <dbReference type="ARBA" id="ARBA00022691"/>
    </source>
</evidence>
<comment type="caution">
    <text evidence="6">The sequence shown here is derived from an EMBL/GenBank/DDBJ whole genome shotgun (WGS) entry which is preliminary data.</text>
</comment>
<keyword evidence="2 6" id="KW-0489">Methyltransferase</keyword>
<dbReference type="CDD" id="cd02440">
    <property type="entry name" value="AdoMet_MTases"/>
    <property type="match status" value="1"/>
</dbReference>